<dbReference type="AlphaFoldDB" id="A0A087UMJ2"/>
<dbReference type="OMA" id="YARYYTG"/>
<evidence type="ECO:0000259" key="3">
    <source>
        <dbReference type="Pfam" id="PF02014"/>
    </source>
</evidence>
<dbReference type="GO" id="GO:0016020">
    <property type="term" value="C:membrane"/>
    <property type="evidence" value="ECO:0007669"/>
    <property type="project" value="TreeGrafter"/>
</dbReference>
<accession>A0A087UMJ2</accession>
<dbReference type="Gene3D" id="2.60.40.4060">
    <property type="entry name" value="Reeler domain"/>
    <property type="match status" value="1"/>
</dbReference>
<gene>
    <name evidence="4" type="ORF">X975_15005</name>
</gene>
<feature type="transmembrane region" description="Helical" evidence="1">
    <location>
        <begin position="139"/>
        <end position="162"/>
    </location>
</feature>
<dbReference type="OrthoDB" id="6425288at2759"/>
<dbReference type="Pfam" id="PF02014">
    <property type="entry name" value="Reeler"/>
    <property type="match status" value="1"/>
</dbReference>
<evidence type="ECO:0000313" key="5">
    <source>
        <dbReference type="Proteomes" id="UP000054359"/>
    </source>
</evidence>
<dbReference type="Proteomes" id="UP000054359">
    <property type="component" value="Unassembled WGS sequence"/>
</dbReference>
<keyword evidence="1" id="KW-0472">Membrane</keyword>
<keyword evidence="5" id="KW-1185">Reference proteome</keyword>
<feature type="signal peptide" evidence="2">
    <location>
        <begin position="1"/>
        <end position="23"/>
    </location>
</feature>
<name>A0A087UMJ2_STEMI</name>
<dbReference type="CDD" id="cd08544">
    <property type="entry name" value="Reeler"/>
    <property type="match status" value="1"/>
</dbReference>
<keyword evidence="1" id="KW-1133">Transmembrane helix</keyword>
<feature type="chain" id="PRO_5001830659" evidence="2">
    <location>
        <begin position="24"/>
        <end position="199"/>
    </location>
</feature>
<keyword evidence="1" id="KW-0812">Transmembrane</keyword>
<proteinExistence type="predicted"/>
<dbReference type="STRING" id="407821.A0A087UMJ2"/>
<protein>
    <submittedName>
        <fullName evidence="4">Putative ferric-chelate reductase 1</fullName>
    </submittedName>
</protein>
<reference evidence="4 5" key="1">
    <citation type="submission" date="2013-11" db="EMBL/GenBank/DDBJ databases">
        <title>Genome sequencing of Stegodyphus mimosarum.</title>
        <authorList>
            <person name="Bechsgaard J."/>
        </authorList>
    </citation>
    <scope>NUCLEOTIDE SEQUENCE [LARGE SCALE GENOMIC DNA]</scope>
</reference>
<evidence type="ECO:0000256" key="1">
    <source>
        <dbReference type="SAM" id="Phobius"/>
    </source>
</evidence>
<sequence>MKTQRISSIIINVLLIFASGCAAFPSGATVEACDSLLPRHLHTKPRELSESPYVFIASASSYYPDSKRRKIKVKIRGAPFKGFFVVALDADTHERTGTFLEANGMQPVPCSAVTHTDGRPKLMATMLWQPPKDKKSGEVIFLATILESFSIYYSGIVASVPVKKMKKRNRRETLFCNKCLFDHRDIFFKNFTTDNSIFN</sequence>
<dbReference type="PANTHER" id="PTHR45828:SF40">
    <property type="entry name" value="REELIN DOMAIN-CONTAINING PROTEIN"/>
    <property type="match status" value="1"/>
</dbReference>
<evidence type="ECO:0000256" key="2">
    <source>
        <dbReference type="SAM" id="SignalP"/>
    </source>
</evidence>
<feature type="domain" description="Reelin" evidence="3">
    <location>
        <begin position="33"/>
        <end position="153"/>
    </location>
</feature>
<dbReference type="InterPro" id="IPR042307">
    <property type="entry name" value="Reeler_sf"/>
</dbReference>
<organism evidence="4 5">
    <name type="scientific">Stegodyphus mimosarum</name>
    <name type="common">African social velvet spider</name>
    <dbReference type="NCBI Taxonomy" id="407821"/>
    <lineage>
        <taxon>Eukaryota</taxon>
        <taxon>Metazoa</taxon>
        <taxon>Ecdysozoa</taxon>
        <taxon>Arthropoda</taxon>
        <taxon>Chelicerata</taxon>
        <taxon>Arachnida</taxon>
        <taxon>Araneae</taxon>
        <taxon>Araneomorphae</taxon>
        <taxon>Entelegynae</taxon>
        <taxon>Eresoidea</taxon>
        <taxon>Eresidae</taxon>
        <taxon>Stegodyphus</taxon>
    </lineage>
</organism>
<evidence type="ECO:0000313" key="4">
    <source>
        <dbReference type="EMBL" id="KFM78581.1"/>
    </source>
</evidence>
<feature type="non-terminal residue" evidence="4">
    <location>
        <position position="199"/>
    </location>
</feature>
<dbReference type="PROSITE" id="PS51257">
    <property type="entry name" value="PROKAR_LIPOPROTEIN"/>
    <property type="match status" value="1"/>
</dbReference>
<dbReference type="InterPro" id="IPR051237">
    <property type="entry name" value="Ferric-chelate_Red/DefProt"/>
</dbReference>
<keyword evidence="2" id="KW-0732">Signal</keyword>
<dbReference type="PANTHER" id="PTHR45828">
    <property type="entry name" value="CYTOCHROME B561/FERRIC REDUCTASE TRANSMEMBRANE"/>
    <property type="match status" value="1"/>
</dbReference>
<dbReference type="InterPro" id="IPR002861">
    <property type="entry name" value="Reeler_dom"/>
</dbReference>
<dbReference type="EMBL" id="KK120570">
    <property type="protein sequence ID" value="KFM78581.1"/>
    <property type="molecule type" value="Genomic_DNA"/>
</dbReference>